<feature type="domain" description="VWFA" evidence="2">
    <location>
        <begin position="365"/>
        <end position="541"/>
    </location>
</feature>
<dbReference type="Pfam" id="PF13768">
    <property type="entry name" value="VWA_3"/>
    <property type="match status" value="1"/>
</dbReference>
<evidence type="ECO:0000259" key="3">
    <source>
        <dbReference type="PROSITE" id="PS51468"/>
    </source>
</evidence>
<dbReference type="Pfam" id="PF00240">
    <property type="entry name" value="ubiquitin"/>
    <property type="match status" value="1"/>
</dbReference>
<dbReference type="PROSITE" id="PS50053">
    <property type="entry name" value="UBIQUITIN_2"/>
    <property type="match status" value="1"/>
</dbReference>
<gene>
    <name evidence="4" type="primary">Contig3503.g3743</name>
    <name evidence="4" type="ORF">STYLEM_6114</name>
</gene>
<dbReference type="FunFam" id="3.10.20.90:FF:000222">
    <property type="entry name" value="Polyubiquitin 5"/>
    <property type="match status" value="1"/>
</dbReference>
<dbReference type="PROSITE" id="PS51468">
    <property type="entry name" value="VIT"/>
    <property type="match status" value="1"/>
</dbReference>
<feature type="domain" description="Ubiquitin-like" evidence="1">
    <location>
        <begin position="676"/>
        <end position="751"/>
    </location>
</feature>
<dbReference type="SUPFAM" id="SSF54236">
    <property type="entry name" value="Ubiquitin-like"/>
    <property type="match status" value="2"/>
</dbReference>
<dbReference type="PROSITE" id="PS50234">
    <property type="entry name" value="VWFA"/>
    <property type="match status" value="1"/>
</dbReference>
<accession>A0A078A5H5</accession>
<dbReference type="OrthoDB" id="312927at2759"/>
<organism evidence="4 5">
    <name type="scientific">Stylonychia lemnae</name>
    <name type="common">Ciliate</name>
    <dbReference type="NCBI Taxonomy" id="5949"/>
    <lineage>
        <taxon>Eukaryota</taxon>
        <taxon>Sar</taxon>
        <taxon>Alveolata</taxon>
        <taxon>Ciliophora</taxon>
        <taxon>Intramacronucleata</taxon>
        <taxon>Spirotrichea</taxon>
        <taxon>Stichotrichia</taxon>
        <taxon>Sporadotrichida</taxon>
        <taxon>Oxytrichidae</taxon>
        <taxon>Stylonychinae</taxon>
        <taxon>Stylonychia</taxon>
    </lineage>
</organism>
<dbReference type="Gene3D" id="3.10.20.90">
    <property type="entry name" value="Phosphatidylinositol 3-kinase Catalytic Subunit, Chain A, domain 1"/>
    <property type="match status" value="1"/>
</dbReference>
<dbReference type="InterPro" id="IPR019956">
    <property type="entry name" value="Ubiquitin_dom"/>
</dbReference>
<reference evidence="4 5" key="1">
    <citation type="submission" date="2014-06" db="EMBL/GenBank/DDBJ databases">
        <authorList>
            <person name="Swart Estienne"/>
        </authorList>
    </citation>
    <scope>NUCLEOTIDE SEQUENCE [LARGE SCALE GENOMIC DNA]</scope>
    <source>
        <strain evidence="4 5">130c</strain>
    </source>
</reference>
<dbReference type="PANTHER" id="PTHR45737">
    <property type="entry name" value="VON WILLEBRAND FACTOR A DOMAIN-CONTAINING PROTEIN 5A"/>
    <property type="match status" value="1"/>
</dbReference>
<dbReference type="Gene3D" id="3.40.50.410">
    <property type="entry name" value="von Willebrand factor, type A domain"/>
    <property type="match status" value="1"/>
</dbReference>
<sequence>MIIQQQELQDILQNEEDAFYLIQNKTKAPMPLKFIDFDVKIEQKLAAIEMTQYYINVEDSPIETIFLFPCDIESVLTNIQIQFKLKDGTFREMQTIIDKKDRIDIKYEEKLAQGQTVIAGSFTKLQKDLVRINIGNFPPESEAILKLKFYTTLSIEDRSYCFKIPYSYVPRYIGDVQRFINTGVHLKGIQGTPQSEEEKFQNEQAVNEIYDHPVANSTQAQWNIQIEVKMQGQIQRISSRNHGFEYNFSEDKRTAQIKLMDYEKKTASDYDLILYIRDDQINETVAISSLNQYGEQCVMIGVLPDLRKPDIRQKFIDKLKIKGDQIDTDQDAYYSNESEIEDEEEQKVDQDKEELEVEVEPKLLDYVFFIDRSGSMQGLRIDLAVQALKLFLHSLPIGCLFNVVSFGSNYEMLFEKSKHYDEQTFEEAISVVSNFKADMGGTEIAQPLQEIFSQIPDEILPRQIFLLTDGEVANTQEVIHLIKHYRSNSTVHTFGIGDGVSTELIKKCAIVGGGHYSFIDNPHEIEQKVIAALQKNFFDYLIVQDAYLIDDLGDRIQCNLDSLSNLCHNQTHEQLVLLKQQQKAKQYSAIFLDPNTNQKSQVLVDIQEVQNEALNMIVQKAQIDRCLVHEEKLNEAIKYQILIPGTAMIAHEKIMDEETKELQLRRIPLIRSNGSMQIFVKTLTGQTIVLTCCPDDTIEDIKIMIYEKTGTSLNKQRLIFAGKQLDDSSTLKDYNIKKESTLSLVLFLRGCGYELECIDIDTKTKITIPSQINILQVRWEIGEKLGIHMDYIQVIQAGKILSNDLSCQQAGIDQNNNQIDYIYFNYKSIVFCQNANGQWTQKLYTMLEEENLTKLREAQDDEKLKNIDEVVLLTLVGIKILKRYFIENKNEWSLVVSKGKRYLKNALGLSLGEINQMVDITELSLRY</sequence>
<evidence type="ECO:0000259" key="2">
    <source>
        <dbReference type="PROSITE" id="PS50234"/>
    </source>
</evidence>
<keyword evidence="5" id="KW-1185">Reference proteome</keyword>
<dbReference type="SMART" id="SM00327">
    <property type="entry name" value="VWA"/>
    <property type="match status" value="1"/>
</dbReference>
<proteinExistence type="predicted"/>
<name>A0A078A5H5_STYLE</name>
<dbReference type="InterPro" id="IPR036465">
    <property type="entry name" value="vWFA_dom_sf"/>
</dbReference>
<dbReference type="SMART" id="SM00213">
    <property type="entry name" value="UBQ"/>
    <property type="match status" value="2"/>
</dbReference>
<dbReference type="InterPro" id="IPR000626">
    <property type="entry name" value="Ubiquitin-like_dom"/>
</dbReference>
<evidence type="ECO:0000259" key="1">
    <source>
        <dbReference type="PROSITE" id="PS50053"/>
    </source>
</evidence>
<dbReference type="PRINTS" id="PR00348">
    <property type="entry name" value="UBIQUITIN"/>
</dbReference>
<dbReference type="Pfam" id="PF08487">
    <property type="entry name" value="VIT"/>
    <property type="match status" value="1"/>
</dbReference>
<evidence type="ECO:0000313" key="4">
    <source>
        <dbReference type="EMBL" id="CDW77144.1"/>
    </source>
</evidence>
<dbReference type="EMBL" id="CCKQ01005872">
    <property type="protein sequence ID" value="CDW77144.1"/>
    <property type="molecule type" value="Genomic_DNA"/>
</dbReference>
<dbReference type="InterPro" id="IPR013694">
    <property type="entry name" value="VIT"/>
</dbReference>
<dbReference type="SUPFAM" id="SSF53300">
    <property type="entry name" value="vWA-like"/>
    <property type="match status" value="1"/>
</dbReference>
<feature type="domain" description="VIT" evidence="3">
    <location>
        <begin position="16"/>
        <end position="151"/>
    </location>
</feature>
<dbReference type="Proteomes" id="UP000039865">
    <property type="component" value="Unassembled WGS sequence"/>
</dbReference>
<dbReference type="InterPro" id="IPR029071">
    <property type="entry name" value="Ubiquitin-like_domsf"/>
</dbReference>
<dbReference type="PANTHER" id="PTHR45737:SF6">
    <property type="entry name" value="VON WILLEBRAND FACTOR A DOMAIN-CONTAINING PROTEIN 5A"/>
    <property type="match status" value="1"/>
</dbReference>
<evidence type="ECO:0000313" key="5">
    <source>
        <dbReference type="Proteomes" id="UP000039865"/>
    </source>
</evidence>
<dbReference type="AlphaFoldDB" id="A0A078A5H5"/>
<dbReference type="OMA" id="CHNQTHE"/>
<dbReference type="InterPro" id="IPR002035">
    <property type="entry name" value="VWF_A"/>
</dbReference>
<protein>
    <submittedName>
        <fullName evidence="4">von willebrand factor a domain-containing protein 5a-like</fullName>
    </submittedName>
</protein>
<dbReference type="InParanoid" id="A0A078A5H5"/>